<dbReference type="RefSeq" id="WP_309482325.1">
    <property type="nucleotide sequence ID" value="NZ_CP133720.1"/>
</dbReference>
<accession>A0ABY9RHZ6</accession>
<evidence type="ECO:0000313" key="2">
    <source>
        <dbReference type="Proteomes" id="UP001181355"/>
    </source>
</evidence>
<proteinExistence type="predicted"/>
<organism evidence="1 2">
    <name type="scientific">Undibacterium cyanobacteriorum</name>
    <dbReference type="NCBI Taxonomy" id="3073561"/>
    <lineage>
        <taxon>Bacteria</taxon>
        <taxon>Pseudomonadati</taxon>
        <taxon>Pseudomonadota</taxon>
        <taxon>Betaproteobacteria</taxon>
        <taxon>Burkholderiales</taxon>
        <taxon>Oxalobacteraceae</taxon>
        <taxon>Undibacterium</taxon>
    </lineage>
</organism>
<dbReference type="Proteomes" id="UP001181355">
    <property type="component" value="Chromosome"/>
</dbReference>
<keyword evidence="2" id="KW-1185">Reference proteome</keyword>
<gene>
    <name evidence="1" type="ORF">RF679_00800</name>
</gene>
<dbReference type="EMBL" id="CP133720">
    <property type="protein sequence ID" value="WMW80834.1"/>
    <property type="molecule type" value="Genomic_DNA"/>
</dbReference>
<sequence length="83" mass="9494">MRFRFQKYFSFKKFVQTLATILLGLIAFLYAFQTWLETTHVPLRPSKSGDVEVIFIHSGETKVVKANLRSLASLVEKVDCVLA</sequence>
<name>A0ABY9RHZ6_9BURK</name>
<evidence type="ECO:0000313" key="1">
    <source>
        <dbReference type="EMBL" id="WMW80834.1"/>
    </source>
</evidence>
<reference evidence="1" key="1">
    <citation type="submission" date="2023-09" db="EMBL/GenBank/DDBJ databases">
        <title>Undibacterium sp. 20NA77.5 isolated from freshwater.</title>
        <authorList>
            <person name="Le V."/>
            <person name="Ko S.-R."/>
            <person name="Ahn C.-Y."/>
            <person name="Oh H.-M."/>
        </authorList>
    </citation>
    <scope>NUCLEOTIDE SEQUENCE</scope>
    <source>
        <strain evidence="1">20NA77.5</strain>
    </source>
</reference>
<protein>
    <submittedName>
        <fullName evidence="1">Uncharacterized protein</fullName>
    </submittedName>
</protein>